<evidence type="ECO:0008006" key="3">
    <source>
        <dbReference type="Google" id="ProtNLM"/>
    </source>
</evidence>
<keyword evidence="2" id="KW-1185">Reference proteome</keyword>
<accession>A0ABN1IFF2</accession>
<dbReference type="RefSeq" id="WP_343788648.1">
    <property type="nucleotide sequence ID" value="NZ_BAAAEU010000006.1"/>
</dbReference>
<dbReference type="SUPFAM" id="SSF111126">
    <property type="entry name" value="Ligand-binding domain in the NO signalling and Golgi transport"/>
    <property type="match status" value="1"/>
</dbReference>
<reference evidence="1 2" key="1">
    <citation type="journal article" date="2019" name="Int. J. Syst. Evol. Microbiol.">
        <title>The Global Catalogue of Microorganisms (GCM) 10K type strain sequencing project: providing services to taxonomists for standard genome sequencing and annotation.</title>
        <authorList>
            <consortium name="The Broad Institute Genomics Platform"/>
            <consortium name="The Broad Institute Genome Sequencing Center for Infectious Disease"/>
            <person name="Wu L."/>
            <person name="Ma J."/>
        </authorList>
    </citation>
    <scope>NUCLEOTIDE SEQUENCE [LARGE SCALE GENOMIC DNA]</scope>
    <source>
        <strain evidence="1 2">JCM 15421</strain>
    </source>
</reference>
<comment type="caution">
    <text evidence="1">The sequence shown here is derived from an EMBL/GenBank/DDBJ whole genome shotgun (WGS) entry which is preliminary data.</text>
</comment>
<dbReference type="Proteomes" id="UP001501523">
    <property type="component" value="Unassembled WGS sequence"/>
</dbReference>
<sequence>MADVEFRIVSDRREGLLLELGRLVMASGFTLQRQRMTRSEEGVVLTMLVRGPETNLLMLEDRLGSHPLVQSFEAGVPDAVRPATTTTAAPVEPLRARIPEHTGDAASTAPDHARVEVLLPALARAYPDVFSRVLAFEHELTVAQREATTRYAGMRLGAWIYKRDYALGARLNLGESVKHIALPAMRNLLRHVELNDDGLRIKNSPFTGIGLHRGSSCHFLRGCLEGLLNEPGHLGRPRILETFCRNSGADSCTFTFAA</sequence>
<evidence type="ECO:0000313" key="1">
    <source>
        <dbReference type="EMBL" id="GAA0711875.1"/>
    </source>
</evidence>
<dbReference type="Gene3D" id="3.30.1380.20">
    <property type="entry name" value="Trafficking protein particle complex subunit 3"/>
    <property type="match status" value="1"/>
</dbReference>
<dbReference type="InterPro" id="IPR024096">
    <property type="entry name" value="NO_sig/Golgi_transp_ligand-bd"/>
</dbReference>
<proteinExistence type="predicted"/>
<dbReference type="EMBL" id="BAAAEU010000006">
    <property type="protein sequence ID" value="GAA0711875.1"/>
    <property type="molecule type" value="Genomic_DNA"/>
</dbReference>
<gene>
    <name evidence="1" type="ORF">GCM10009105_14060</name>
</gene>
<protein>
    <recommendedName>
        <fullName evidence="3">4-vinyl reductase 4VR domain-containing protein</fullName>
    </recommendedName>
</protein>
<name>A0ABN1IFF2_9GAMM</name>
<organism evidence="1 2">
    <name type="scientific">Dokdonella soli</name>
    <dbReference type="NCBI Taxonomy" id="529810"/>
    <lineage>
        <taxon>Bacteria</taxon>
        <taxon>Pseudomonadati</taxon>
        <taxon>Pseudomonadota</taxon>
        <taxon>Gammaproteobacteria</taxon>
        <taxon>Lysobacterales</taxon>
        <taxon>Rhodanobacteraceae</taxon>
        <taxon>Dokdonella</taxon>
    </lineage>
</organism>
<evidence type="ECO:0000313" key="2">
    <source>
        <dbReference type="Proteomes" id="UP001501523"/>
    </source>
</evidence>